<organism evidence="5 6">
    <name type="scientific">Parasponia andersonii</name>
    <name type="common">Sponia andersonii</name>
    <dbReference type="NCBI Taxonomy" id="3476"/>
    <lineage>
        <taxon>Eukaryota</taxon>
        <taxon>Viridiplantae</taxon>
        <taxon>Streptophyta</taxon>
        <taxon>Embryophyta</taxon>
        <taxon>Tracheophyta</taxon>
        <taxon>Spermatophyta</taxon>
        <taxon>Magnoliopsida</taxon>
        <taxon>eudicotyledons</taxon>
        <taxon>Gunneridae</taxon>
        <taxon>Pentapetalae</taxon>
        <taxon>rosids</taxon>
        <taxon>fabids</taxon>
        <taxon>Rosales</taxon>
        <taxon>Cannabaceae</taxon>
        <taxon>Parasponia</taxon>
    </lineage>
</organism>
<comment type="caution">
    <text evidence="5">The sequence shown here is derived from an EMBL/GenBank/DDBJ whole genome shotgun (WGS) entry which is preliminary data.</text>
</comment>
<evidence type="ECO:0000259" key="4">
    <source>
        <dbReference type="Pfam" id="PF21673"/>
    </source>
</evidence>
<feature type="domain" description="CCDC93 coiled-coil" evidence="3">
    <location>
        <begin position="175"/>
        <end position="388"/>
    </location>
</feature>
<dbReference type="GO" id="GO:0006893">
    <property type="term" value="P:Golgi to plasma membrane transport"/>
    <property type="evidence" value="ECO:0007669"/>
    <property type="project" value="TreeGrafter"/>
</dbReference>
<evidence type="ECO:0000256" key="2">
    <source>
        <dbReference type="ARBA" id="ARBA00023054"/>
    </source>
</evidence>
<evidence type="ECO:0000313" key="5">
    <source>
        <dbReference type="EMBL" id="PON57957.1"/>
    </source>
</evidence>
<dbReference type="PANTHER" id="PTHR16441">
    <property type="entry name" value="FIDIPIDINE"/>
    <property type="match status" value="1"/>
</dbReference>
<dbReference type="STRING" id="3476.A0A2P5CA98"/>
<name>A0A2P5CA98_PARAD</name>
<comment type="similarity">
    <text evidence="1">Belongs to the CCDC93 family.</text>
</comment>
<dbReference type="EMBL" id="JXTB01000154">
    <property type="protein sequence ID" value="PON57957.1"/>
    <property type="molecule type" value="Genomic_DNA"/>
</dbReference>
<evidence type="ECO:0000256" key="1">
    <source>
        <dbReference type="ARBA" id="ARBA00007219"/>
    </source>
</evidence>
<sequence>MAEFQTQSETPNRLQPIFDLLASSGYIGDDESAFGKLCGGLSLCIASINSDNPQNDVVSCETLTHEDDTEQIVEALRLMKCPYAVEAGQIQNLDSESIIPVVQWLLDRVRTPQGGSKEDERKIDVVNQLQRLRERISMEGAETKVQLLVSHMQSLKSRIDCYKWSRLNIEKPLPDLERKESEFQKFSNARCFQLQNDVTDLKDKVENGCDSQNLSDGLNRSLSASAEELNSSRKELAAILRAVLAVRRQLDDVPSRSELIQYEKRFSELYVHIQGKHQQTQKYYDTYNALLEIKELMLKETSLLNSISSQFQDAITSTAGRMKLIDSMEGIVKGSRQKLEKVQHGLEEQEKICDALKERYTSEIAAQRQWCSLLKTFQEECAKNERLRSLTSV</sequence>
<gene>
    <name evidence="5" type="ORF">PanWU01x14_170470</name>
</gene>
<feature type="domain" description="CCDC93 N-terminal" evidence="4">
    <location>
        <begin position="9"/>
        <end position="110"/>
    </location>
</feature>
<dbReference type="InterPro" id="IPR039116">
    <property type="entry name" value="CCDC93"/>
</dbReference>
<protein>
    <submittedName>
        <fullName evidence="5">Paramyosin-like protein</fullName>
    </submittedName>
</protein>
<accession>A0A2P5CA98</accession>
<dbReference type="AlphaFoldDB" id="A0A2P5CA98"/>
<keyword evidence="6" id="KW-1185">Reference proteome</keyword>
<dbReference type="InterPro" id="IPR048747">
    <property type="entry name" value="CCDC93_N"/>
</dbReference>
<dbReference type="InterPro" id="IPR019159">
    <property type="entry name" value="CCDC93_CC"/>
</dbReference>
<evidence type="ECO:0000313" key="6">
    <source>
        <dbReference type="Proteomes" id="UP000237105"/>
    </source>
</evidence>
<reference evidence="6" key="1">
    <citation type="submission" date="2016-06" db="EMBL/GenBank/DDBJ databases">
        <title>Parallel loss of symbiosis genes in relatives of nitrogen-fixing non-legume Parasponia.</title>
        <authorList>
            <person name="Van Velzen R."/>
            <person name="Holmer R."/>
            <person name="Bu F."/>
            <person name="Rutten L."/>
            <person name="Van Zeijl A."/>
            <person name="Liu W."/>
            <person name="Santuari L."/>
            <person name="Cao Q."/>
            <person name="Sharma T."/>
            <person name="Shen D."/>
            <person name="Roswanjaya Y."/>
            <person name="Wardhani T."/>
            <person name="Kalhor M.S."/>
            <person name="Jansen J."/>
            <person name="Van den Hoogen J."/>
            <person name="Gungor B."/>
            <person name="Hartog M."/>
            <person name="Hontelez J."/>
            <person name="Verver J."/>
            <person name="Yang W.-C."/>
            <person name="Schijlen E."/>
            <person name="Repin R."/>
            <person name="Schilthuizen M."/>
            <person name="Schranz E."/>
            <person name="Heidstra R."/>
            <person name="Miyata K."/>
            <person name="Fedorova E."/>
            <person name="Kohlen W."/>
            <person name="Bisseling T."/>
            <person name="Smit S."/>
            <person name="Geurts R."/>
        </authorList>
    </citation>
    <scope>NUCLEOTIDE SEQUENCE [LARGE SCALE GENOMIC DNA]</scope>
    <source>
        <strain evidence="6">cv. WU1-14</strain>
    </source>
</reference>
<evidence type="ECO:0000259" key="3">
    <source>
        <dbReference type="Pfam" id="PF09762"/>
    </source>
</evidence>
<dbReference type="Proteomes" id="UP000237105">
    <property type="component" value="Unassembled WGS sequence"/>
</dbReference>
<dbReference type="PANTHER" id="PTHR16441:SF0">
    <property type="entry name" value="COILED-COIL DOMAIN-CONTAINING PROTEIN 93"/>
    <property type="match status" value="1"/>
</dbReference>
<dbReference type="Pfam" id="PF09762">
    <property type="entry name" value="CCDC93_CC"/>
    <property type="match status" value="1"/>
</dbReference>
<keyword evidence="2" id="KW-0175">Coiled coil</keyword>
<dbReference type="Pfam" id="PF21673">
    <property type="entry name" value="CCDC93_N"/>
    <property type="match status" value="1"/>
</dbReference>
<proteinExistence type="inferred from homology"/>
<dbReference type="OrthoDB" id="16092at2759"/>